<evidence type="ECO:0000313" key="7">
    <source>
        <dbReference type="EMBL" id="NYF91778.1"/>
    </source>
</evidence>
<dbReference type="InterPro" id="IPR036737">
    <property type="entry name" value="OmpA-like_sf"/>
</dbReference>
<evidence type="ECO:0000256" key="3">
    <source>
        <dbReference type="ARBA" id="ARBA00023237"/>
    </source>
</evidence>
<name>A0A852VG04_9BACT</name>
<evidence type="ECO:0000256" key="5">
    <source>
        <dbReference type="SAM" id="Phobius"/>
    </source>
</evidence>
<evidence type="ECO:0000259" key="6">
    <source>
        <dbReference type="PROSITE" id="PS51123"/>
    </source>
</evidence>
<keyword evidence="3" id="KW-0998">Cell outer membrane</keyword>
<dbReference type="GO" id="GO:0009279">
    <property type="term" value="C:cell outer membrane"/>
    <property type="evidence" value="ECO:0007669"/>
    <property type="project" value="UniProtKB-SubCell"/>
</dbReference>
<dbReference type="Pfam" id="PF06078">
    <property type="entry name" value="DUF937"/>
    <property type="match status" value="1"/>
</dbReference>
<evidence type="ECO:0000313" key="8">
    <source>
        <dbReference type="Proteomes" id="UP000564385"/>
    </source>
</evidence>
<dbReference type="InterPro" id="IPR009282">
    <property type="entry name" value="DUF937"/>
</dbReference>
<dbReference type="SUPFAM" id="SSF103088">
    <property type="entry name" value="OmpA-like"/>
    <property type="match status" value="1"/>
</dbReference>
<dbReference type="AlphaFoldDB" id="A0A852VG04"/>
<keyword evidence="2 4" id="KW-0472">Membrane</keyword>
<sequence>MQNSSLATLSAALPAQSIQSIASHFGASETTVLDGIQSSIATVVSGLSQKAGDQGFLSQVLKQASATPENAVSSALSNGSLTNPTSPFLTGSSQFLSTIFGGRLSSITEALGSQTGLRSAAASSLLAIGAQTALGFIGSKVRDGSVSLSTLPGFLARESDALKGLLPESFHRQPVPVSTHKVDVNPVIAQSVRVEERRSILPWLLGLLALALVLGFWWYRSHQPTVATQPDTTVPAVPTPAPATITSSTGTDLGTLVDAALPDSTTLRIPERGVEGKLLAFIKDPARTPDKTSWFDFDRLLFDTGSASLQPQSTDQLNNIAAILKAYPAVHLTIGGYTDNTGNAAQNLKLSQDRANSVVTQLETMGIARNRLVAKGYGDEHPVADNSTAEGRALNRRISMLVTAK</sequence>
<dbReference type="InterPro" id="IPR006664">
    <property type="entry name" value="OMP_bac"/>
</dbReference>
<proteinExistence type="predicted"/>
<dbReference type="Proteomes" id="UP000564385">
    <property type="component" value="Unassembled WGS sequence"/>
</dbReference>
<comment type="caution">
    <text evidence="7">The sequence shown here is derived from an EMBL/GenBank/DDBJ whole genome shotgun (WGS) entry which is preliminary data.</text>
</comment>
<reference evidence="7 8" key="1">
    <citation type="submission" date="2020-07" db="EMBL/GenBank/DDBJ databases">
        <title>Genomic Encyclopedia of Type Strains, Phase IV (KMG-V): Genome sequencing to study the core and pangenomes of soil and plant-associated prokaryotes.</title>
        <authorList>
            <person name="Whitman W."/>
        </authorList>
    </citation>
    <scope>NUCLEOTIDE SEQUENCE [LARGE SCALE GENOMIC DNA]</scope>
    <source>
        <strain evidence="7 8">M8UP22</strain>
    </source>
</reference>
<comment type="subcellular location">
    <subcellularLocation>
        <location evidence="1">Cell outer membrane</location>
    </subcellularLocation>
</comment>
<feature type="domain" description="OmpA-like" evidence="6">
    <location>
        <begin position="289"/>
        <end position="405"/>
    </location>
</feature>
<organism evidence="7 8">
    <name type="scientific">Tunturiibacter lichenicola</name>
    <dbReference type="NCBI Taxonomy" id="2051959"/>
    <lineage>
        <taxon>Bacteria</taxon>
        <taxon>Pseudomonadati</taxon>
        <taxon>Acidobacteriota</taxon>
        <taxon>Terriglobia</taxon>
        <taxon>Terriglobales</taxon>
        <taxon>Acidobacteriaceae</taxon>
        <taxon>Tunturiibacter</taxon>
    </lineage>
</organism>
<dbReference type="CDD" id="cd07185">
    <property type="entry name" value="OmpA_C-like"/>
    <property type="match status" value="1"/>
</dbReference>
<evidence type="ECO:0000256" key="4">
    <source>
        <dbReference type="PROSITE-ProRule" id="PRU00473"/>
    </source>
</evidence>
<keyword evidence="5" id="KW-1133">Transmembrane helix</keyword>
<gene>
    <name evidence="7" type="ORF">HDF08_003897</name>
</gene>
<feature type="transmembrane region" description="Helical" evidence="5">
    <location>
        <begin position="200"/>
        <end position="219"/>
    </location>
</feature>
<dbReference type="InterPro" id="IPR050330">
    <property type="entry name" value="Bact_OuterMem_StrucFunc"/>
</dbReference>
<dbReference type="PRINTS" id="PR01021">
    <property type="entry name" value="OMPADOMAIN"/>
</dbReference>
<dbReference type="PROSITE" id="PS51123">
    <property type="entry name" value="OMPA_2"/>
    <property type="match status" value="1"/>
</dbReference>
<keyword evidence="5" id="KW-0812">Transmembrane</keyword>
<dbReference type="Pfam" id="PF00691">
    <property type="entry name" value="OmpA"/>
    <property type="match status" value="1"/>
</dbReference>
<dbReference type="PRINTS" id="PR01023">
    <property type="entry name" value="NAFLGMOTY"/>
</dbReference>
<evidence type="ECO:0000256" key="2">
    <source>
        <dbReference type="ARBA" id="ARBA00023136"/>
    </source>
</evidence>
<evidence type="ECO:0000256" key="1">
    <source>
        <dbReference type="ARBA" id="ARBA00004442"/>
    </source>
</evidence>
<dbReference type="EMBL" id="JACCCU010000003">
    <property type="protein sequence ID" value="NYF91778.1"/>
    <property type="molecule type" value="Genomic_DNA"/>
</dbReference>
<dbReference type="PANTHER" id="PTHR30329">
    <property type="entry name" value="STATOR ELEMENT OF FLAGELLAR MOTOR COMPLEX"/>
    <property type="match status" value="1"/>
</dbReference>
<accession>A0A852VG04</accession>
<protein>
    <submittedName>
        <fullName evidence="7">Outer membrane protein OmpA-like peptidoglycan-associated protein</fullName>
    </submittedName>
</protein>
<dbReference type="InterPro" id="IPR006665">
    <property type="entry name" value="OmpA-like"/>
</dbReference>
<dbReference type="PANTHER" id="PTHR30329:SF21">
    <property type="entry name" value="LIPOPROTEIN YIAD-RELATED"/>
    <property type="match status" value="1"/>
</dbReference>
<dbReference type="Gene3D" id="3.30.1330.60">
    <property type="entry name" value="OmpA-like domain"/>
    <property type="match status" value="1"/>
</dbReference>